<evidence type="ECO:0000256" key="1">
    <source>
        <dbReference type="ARBA" id="ARBA00008520"/>
    </source>
</evidence>
<evidence type="ECO:0000256" key="4">
    <source>
        <dbReference type="SAM" id="MobiDB-lite"/>
    </source>
</evidence>
<evidence type="ECO:0000313" key="6">
    <source>
        <dbReference type="EMBL" id="WFT74462.1"/>
    </source>
</evidence>
<keyword evidence="3 5" id="KW-0732">Signal</keyword>
<feature type="chain" id="PRO_5046212110" evidence="5">
    <location>
        <begin position="21"/>
        <end position="425"/>
    </location>
</feature>
<organism evidence="6 7">
    <name type="scientific">Halobacillus naozhouensis</name>
    <dbReference type="NCBI Taxonomy" id="554880"/>
    <lineage>
        <taxon>Bacteria</taxon>
        <taxon>Bacillati</taxon>
        <taxon>Bacillota</taxon>
        <taxon>Bacilli</taxon>
        <taxon>Bacillales</taxon>
        <taxon>Bacillaceae</taxon>
        <taxon>Halobacillus</taxon>
    </lineage>
</organism>
<sequence length="425" mass="46648">MKKRLLFLIFVSMLSILVIGCSSGESDSSSGETDTEEEQSGEEEASGEKTIIHFAAQSDSTPATQAAIDTFNEQSDKYKVEWTQMTNDSAQMHDQLLTTLSSGSSEYDVISMDVVWAGEFAGAGYIEPIDIWMEEDGLSYENYNAGSMTSGNFKGKQYTLPYFPDVGLLYFRSDIVSEEDQQKLISGDYTYDDLAAMAEKYMNESGTENGFVYQSKQYEGLTVNATEFTNQFEGIQSGLETMYEFTTSEFVPDDILNYTEAETHTAFETGNSVFARNWPYMFGRLKNPEESGATVTADQVGIAPLPNGGAVGGWLLGVTSNSKNKEGAWKFVKFLSGEEGQKIMSTQGGYLPGYQPLLENQEVLDSNELLTFPGFQEALKGTIARPVSAEYSKASNEIQVAVHKYLSSGEGLEDAVQSVDNAIGE</sequence>
<evidence type="ECO:0000313" key="7">
    <source>
        <dbReference type="Proteomes" id="UP001221597"/>
    </source>
</evidence>
<dbReference type="Pfam" id="PF01547">
    <property type="entry name" value="SBP_bac_1"/>
    <property type="match status" value="1"/>
</dbReference>
<dbReference type="RefSeq" id="WP_283076459.1">
    <property type="nucleotide sequence ID" value="NZ_CP121671.1"/>
</dbReference>
<dbReference type="Proteomes" id="UP001221597">
    <property type="component" value="Chromosome"/>
</dbReference>
<evidence type="ECO:0000256" key="2">
    <source>
        <dbReference type="ARBA" id="ARBA00022448"/>
    </source>
</evidence>
<comment type="similarity">
    <text evidence="1">Belongs to the bacterial solute-binding protein 1 family.</text>
</comment>
<dbReference type="SUPFAM" id="SSF53850">
    <property type="entry name" value="Periplasmic binding protein-like II"/>
    <property type="match status" value="1"/>
</dbReference>
<feature type="signal peptide" evidence="5">
    <location>
        <begin position="1"/>
        <end position="20"/>
    </location>
</feature>
<dbReference type="Gene3D" id="3.40.190.10">
    <property type="entry name" value="Periplasmic binding protein-like II"/>
    <property type="match status" value="2"/>
</dbReference>
<evidence type="ECO:0000256" key="3">
    <source>
        <dbReference type="ARBA" id="ARBA00022729"/>
    </source>
</evidence>
<proteinExistence type="inferred from homology"/>
<accession>A0ABY8IW66</accession>
<dbReference type="EMBL" id="CP121671">
    <property type="protein sequence ID" value="WFT74462.1"/>
    <property type="molecule type" value="Genomic_DNA"/>
</dbReference>
<gene>
    <name evidence="6" type="ORF">P9989_19245</name>
</gene>
<dbReference type="PANTHER" id="PTHR43649">
    <property type="entry name" value="ARABINOSE-BINDING PROTEIN-RELATED"/>
    <property type="match status" value="1"/>
</dbReference>
<dbReference type="InterPro" id="IPR050490">
    <property type="entry name" value="Bact_solute-bd_prot1"/>
</dbReference>
<name>A0ABY8IW66_9BACI</name>
<feature type="compositionally biased region" description="Acidic residues" evidence="4">
    <location>
        <begin position="33"/>
        <end position="45"/>
    </location>
</feature>
<dbReference type="PROSITE" id="PS51257">
    <property type="entry name" value="PROKAR_LIPOPROTEIN"/>
    <property type="match status" value="1"/>
</dbReference>
<evidence type="ECO:0000256" key="5">
    <source>
        <dbReference type="SAM" id="SignalP"/>
    </source>
</evidence>
<dbReference type="InterPro" id="IPR006059">
    <property type="entry name" value="SBP"/>
</dbReference>
<keyword evidence="2" id="KW-0813">Transport</keyword>
<protein>
    <submittedName>
        <fullName evidence="6">Extracellular solute-binding protein</fullName>
    </submittedName>
</protein>
<keyword evidence="7" id="KW-1185">Reference proteome</keyword>
<dbReference type="PANTHER" id="PTHR43649:SF34">
    <property type="entry name" value="ABC TRANSPORTER PERIPLASMIC-BINDING PROTEIN YCJN-RELATED"/>
    <property type="match status" value="1"/>
</dbReference>
<feature type="compositionally biased region" description="Low complexity" evidence="4">
    <location>
        <begin position="23"/>
        <end position="32"/>
    </location>
</feature>
<reference evidence="6 7" key="1">
    <citation type="submission" date="2023-04" db="EMBL/GenBank/DDBJ databases">
        <title>Genome sequence of Halobacillus naozhouensis KACC 21980.</title>
        <authorList>
            <person name="Kim S."/>
            <person name="Heo J."/>
            <person name="Kwon S.-W."/>
        </authorList>
    </citation>
    <scope>NUCLEOTIDE SEQUENCE [LARGE SCALE GENOMIC DNA]</scope>
    <source>
        <strain evidence="6 7">KCTC 13234</strain>
    </source>
</reference>
<feature type="region of interest" description="Disordered" evidence="4">
    <location>
        <begin position="23"/>
        <end position="47"/>
    </location>
</feature>